<dbReference type="InterPro" id="IPR018319">
    <property type="entry name" value="SelA-like"/>
</dbReference>
<dbReference type="InterPro" id="IPR015421">
    <property type="entry name" value="PyrdxlP-dep_Trfase_major"/>
</dbReference>
<evidence type="ECO:0000313" key="12">
    <source>
        <dbReference type="Proteomes" id="UP000287969"/>
    </source>
</evidence>
<dbReference type="GO" id="GO:0004125">
    <property type="term" value="F:L-seryl-tRNA(Sec) selenium transferase activity"/>
    <property type="evidence" value="ECO:0007669"/>
    <property type="project" value="UniProtKB-UniRule"/>
</dbReference>
<dbReference type="GO" id="GO:0001717">
    <property type="term" value="P:conversion of seryl-tRNAsec to selenocys-tRNAsec"/>
    <property type="evidence" value="ECO:0007669"/>
    <property type="project" value="UniProtKB-UniRule"/>
</dbReference>
<dbReference type="KEGG" id="spoa:EQM13_11625"/>
<evidence type="ECO:0000256" key="5">
    <source>
        <dbReference type="ARBA" id="ARBA00022917"/>
    </source>
</evidence>
<dbReference type="PANTHER" id="PTHR32328">
    <property type="entry name" value="L-SERYL-TRNA(SEC) SELENIUM TRANSFERASE"/>
    <property type="match status" value="1"/>
</dbReference>
<keyword evidence="5 8" id="KW-0648">Protein biosynthesis</keyword>
<dbReference type="SUPFAM" id="SSF53383">
    <property type="entry name" value="PLP-dependent transferases"/>
    <property type="match status" value="1"/>
</dbReference>
<dbReference type="HAMAP" id="MF_00423">
    <property type="entry name" value="SelA"/>
    <property type="match status" value="1"/>
</dbReference>
<dbReference type="PANTHER" id="PTHR32328:SF0">
    <property type="entry name" value="L-SERYL-TRNA(SEC) SELENIUM TRANSFERASE"/>
    <property type="match status" value="1"/>
</dbReference>
<proteinExistence type="inferred from homology"/>
<dbReference type="Gene3D" id="3.90.1150.180">
    <property type="match status" value="1"/>
</dbReference>
<gene>
    <name evidence="8" type="primary">selA</name>
    <name evidence="11" type="ORF">EQM13_11625</name>
</gene>
<evidence type="ECO:0000313" key="11">
    <source>
        <dbReference type="EMBL" id="QAT62192.1"/>
    </source>
</evidence>
<comment type="cofactor">
    <cofactor evidence="1 8 9">
        <name>pyridoxal 5'-phosphate</name>
        <dbReference type="ChEBI" id="CHEBI:597326"/>
    </cofactor>
</comment>
<accession>A0A410QDS9</accession>
<dbReference type="UniPathway" id="UPA00906">
    <property type="reaction ID" value="UER00896"/>
</dbReference>
<keyword evidence="3 8" id="KW-0808">Transferase</keyword>
<dbReference type="InterPro" id="IPR015424">
    <property type="entry name" value="PyrdxlP-dep_Trfase"/>
</dbReference>
<reference evidence="12" key="1">
    <citation type="submission" date="2019-01" db="EMBL/GenBank/DDBJ databases">
        <title>Draft genomes of a novel of Sporanaerobacter strains.</title>
        <authorList>
            <person name="Ma S."/>
        </authorList>
    </citation>
    <scope>NUCLEOTIDE SEQUENCE [LARGE SCALE GENOMIC DNA]</scope>
    <source>
        <strain evidence="12">NJN-17</strain>
    </source>
</reference>
<name>A0A410QDS9_9FIRM</name>
<dbReference type="Proteomes" id="UP000287969">
    <property type="component" value="Chromosome"/>
</dbReference>
<dbReference type="GO" id="GO:0005737">
    <property type="term" value="C:cytoplasm"/>
    <property type="evidence" value="ECO:0007669"/>
    <property type="project" value="UniProtKB-SubCell"/>
</dbReference>
<dbReference type="Pfam" id="PF03841">
    <property type="entry name" value="SelA"/>
    <property type="match status" value="1"/>
</dbReference>
<evidence type="ECO:0000256" key="8">
    <source>
        <dbReference type="HAMAP-Rule" id="MF_00423"/>
    </source>
</evidence>
<feature type="modified residue" description="N6-(pyridoxal phosphate)lysine" evidence="8 9">
    <location>
        <position position="297"/>
    </location>
</feature>
<comment type="pathway">
    <text evidence="8">Aminoacyl-tRNA biosynthesis; selenocysteinyl-tRNA(Sec) biosynthesis; selenocysteinyl-tRNA(Sec) from L-seryl-tRNA(Sec) (bacterial route): step 1/1.</text>
</comment>
<sequence>MENKNLFKLIPKVDELLEDSIIEKYIDYVPRKIIVNSIRDETDLLRKKIKDGRIEEKDLVKKIEELPTVIGKRIEDKNKFNLRKVINGTGVVLHTNLGRSMLSSYVLKGLEEISTNYSNLEFNLKTGERGSRYSHVEELLKSIAGCESAIVVNNNAAAVLLVLNTVAKEKEVIISRGELIEIGDSFRIPEVMEESGAHLLEVGTTNKTHLWDYENAINERTGALLKVHTSNYKILGFTSSVSVTELCGLKDKYGIPVIEDLGSGTLIDFSKYGMEYEPTVQDSVKNGGDIITFSGDKLLGGPQAGIIVGRKTYIDKMKKNPLTRAFRIDKLTLCALEETLRLYLDEEKAVEMIPTLSMLTLKSKELENRGIKLYNRIKECIDKKFADIDLVDDYSEVGGGSFPIGKFPTKCIMLSLKNIRPEEYEKRLRNFKVPIIARIYKDNIYLDLRTIMPDDYDILIEGLLYGLTVDEGV</sequence>
<evidence type="ECO:0000259" key="10">
    <source>
        <dbReference type="Pfam" id="PF12390"/>
    </source>
</evidence>
<comment type="catalytic activity">
    <reaction evidence="8">
        <text>L-seryl-tRNA(Sec) + selenophosphate + H(+) = L-selenocysteinyl-tRNA(Sec) + phosphate</text>
        <dbReference type="Rhea" id="RHEA:22728"/>
        <dbReference type="Rhea" id="RHEA-COMP:9742"/>
        <dbReference type="Rhea" id="RHEA-COMP:9743"/>
        <dbReference type="ChEBI" id="CHEBI:15378"/>
        <dbReference type="ChEBI" id="CHEBI:16144"/>
        <dbReference type="ChEBI" id="CHEBI:43474"/>
        <dbReference type="ChEBI" id="CHEBI:78533"/>
        <dbReference type="ChEBI" id="CHEBI:78573"/>
        <dbReference type="EC" id="2.9.1.1"/>
    </reaction>
</comment>
<protein>
    <recommendedName>
        <fullName evidence="8">L-seryl-tRNA(Sec) selenium transferase</fullName>
        <ecNumber evidence="8">2.9.1.1</ecNumber>
    </recommendedName>
    <alternativeName>
        <fullName evidence="8">Selenocysteine synthase</fullName>
        <shortName evidence="8">Sec synthase</shortName>
    </alternativeName>
    <alternativeName>
        <fullName evidence="8">Selenocysteinyl-tRNA(Sec) synthase</fullName>
    </alternativeName>
</protein>
<evidence type="ECO:0000256" key="7">
    <source>
        <dbReference type="ARBA" id="ARBA00044507"/>
    </source>
</evidence>
<evidence type="ECO:0000256" key="2">
    <source>
        <dbReference type="ARBA" id="ARBA00022490"/>
    </source>
</evidence>
<keyword evidence="2 8" id="KW-0963">Cytoplasm</keyword>
<evidence type="ECO:0000256" key="6">
    <source>
        <dbReference type="ARBA" id="ARBA00023266"/>
    </source>
</evidence>
<dbReference type="Pfam" id="PF12390">
    <property type="entry name" value="Se-cys_synth_N"/>
    <property type="match status" value="1"/>
</dbReference>
<dbReference type="EMBL" id="CP035282">
    <property type="protein sequence ID" value="QAT62192.1"/>
    <property type="molecule type" value="Genomic_DNA"/>
</dbReference>
<dbReference type="RefSeq" id="WP_128752738.1">
    <property type="nucleotide sequence ID" value="NZ_CP035282.1"/>
</dbReference>
<keyword evidence="6 8" id="KW-0711">Selenium</keyword>
<dbReference type="GO" id="GO:0001514">
    <property type="term" value="P:selenocysteine incorporation"/>
    <property type="evidence" value="ECO:0007669"/>
    <property type="project" value="UniProtKB-UniRule"/>
</dbReference>
<organism evidence="11 12">
    <name type="scientific">Acidilutibacter cellobiosedens</name>
    <dbReference type="NCBI Taxonomy" id="2507161"/>
    <lineage>
        <taxon>Bacteria</taxon>
        <taxon>Bacillati</taxon>
        <taxon>Bacillota</taxon>
        <taxon>Tissierellia</taxon>
        <taxon>Tissierellales</taxon>
        <taxon>Acidilutibacteraceae</taxon>
        <taxon>Acidilutibacter</taxon>
    </lineage>
</organism>
<evidence type="ECO:0000256" key="3">
    <source>
        <dbReference type="ARBA" id="ARBA00022679"/>
    </source>
</evidence>
<comment type="function">
    <text evidence="8">Converts seryl-tRNA(Sec) to selenocysteinyl-tRNA(Sec) required for selenoprotein biosynthesis.</text>
</comment>
<dbReference type="Gene3D" id="3.40.640.10">
    <property type="entry name" value="Type I PLP-dependent aspartate aminotransferase-like (Major domain)"/>
    <property type="match status" value="1"/>
</dbReference>
<dbReference type="AlphaFoldDB" id="A0A410QDS9"/>
<dbReference type="NCBIfam" id="TIGR00474">
    <property type="entry name" value="selA"/>
    <property type="match status" value="1"/>
</dbReference>
<comment type="subcellular location">
    <subcellularLocation>
        <location evidence="8">Cytoplasm</location>
    </subcellularLocation>
</comment>
<evidence type="ECO:0000256" key="9">
    <source>
        <dbReference type="PIRSR" id="PIRSR618319-50"/>
    </source>
</evidence>
<dbReference type="OrthoDB" id="9787096at2"/>
<evidence type="ECO:0000256" key="1">
    <source>
        <dbReference type="ARBA" id="ARBA00001933"/>
    </source>
</evidence>
<feature type="domain" description="L-seryl-tRNA selenium transferase N-terminal" evidence="10">
    <location>
        <begin position="7"/>
        <end position="46"/>
    </location>
</feature>
<dbReference type="EC" id="2.9.1.1" evidence="8"/>
<dbReference type="InterPro" id="IPR004534">
    <property type="entry name" value="SelA_trans"/>
</dbReference>
<keyword evidence="4 8" id="KW-0663">Pyridoxal phosphate</keyword>
<keyword evidence="12" id="KW-1185">Reference proteome</keyword>
<comment type="similarity">
    <text evidence="7 8">Belongs to the SelA family.</text>
</comment>
<evidence type="ECO:0000256" key="4">
    <source>
        <dbReference type="ARBA" id="ARBA00022898"/>
    </source>
</evidence>
<dbReference type="InterPro" id="IPR025862">
    <property type="entry name" value="SelA_trans_N_dom"/>
</dbReference>